<sequence>MLKKILALFKFQINITLSNKFFLVYTLFLPAVNLFLALSKRGIGLDAQEKFVFLTPYISYIIVIAMLFGWAGNIVSLRENNYLKVFSSLTGSKFYIFAVNLLVNFLLTIVQIDILLFIFELITKSVDLELFVFFNILTFLGIAICFFAFAIFLKLSVNAVTLQAILTSYLLLSLLSLEYTSKNIILSGLFHFINIFSLVNEIGLTISGKLVDAAPLYLPIFAWVIVGSYCLKESSVFSIKDRN</sequence>
<evidence type="ECO:0000313" key="3">
    <source>
        <dbReference type="Proteomes" id="UP000011676"/>
    </source>
</evidence>
<proteinExistence type="predicted"/>
<feature type="transmembrane region" description="Helical" evidence="1">
    <location>
        <begin position="20"/>
        <end position="39"/>
    </location>
</feature>
<feature type="transmembrane region" description="Helical" evidence="1">
    <location>
        <begin position="94"/>
        <end position="118"/>
    </location>
</feature>
<feature type="transmembrane region" description="Helical" evidence="1">
    <location>
        <begin position="130"/>
        <end position="153"/>
    </location>
</feature>
<gene>
    <name evidence="2" type="ORF">SMU82_03591</name>
</gene>
<feature type="transmembrane region" description="Helical" evidence="1">
    <location>
        <begin position="184"/>
        <end position="207"/>
    </location>
</feature>
<dbReference type="EMBL" id="AHSR01000014">
    <property type="protein sequence ID" value="EMC24782.1"/>
    <property type="molecule type" value="Genomic_DNA"/>
</dbReference>
<accession>A0A829BSI4</accession>
<dbReference type="AlphaFoldDB" id="A0A829BSI4"/>
<feature type="transmembrane region" description="Helical" evidence="1">
    <location>
        <begin position="213"/>
        <end position="231"/>
    </location>
</feature>
<reference evidence="2 3" key="1">
    <citation type="journal article" date="2013" name="Mol. Biol. Evol.">
        <title>Evolutionary and population genomics of the cavity causing bacteria Streptococcus mutans.</title>
        <authorList>
            <person name="Cornejo O.E."/>
            <person name="Lefebure T."/>
            <person name="Pavinski Bitar P.D."/>
            <person name="Lang P."/>
            <person name="Richards V.P."/>
            <person name="Eilertson K."/>
            <person name="Do T."/>
            <person name="Beighton D."/>
            <person name="Zeng L."/>
            <person name="Ahn S.J."/>
            <person name="Burne R.A."/>
            <person name="Siepel A."/>
            <person name="Bustamante C.D."/>
            <person name="Stanhope M.J."/>
        </authorList>
    </citation>
    <scope>NUCLEOTIDE SEQUENCE [LARGE SCALE GENOMIC DNA]</scope>
    <source>
        <strain evidence="2 3">SM6</strain>
    </source>
</reference>
<keyword evidence="1" id="KW-1133">Transmembrane helix</keyword>
<keyword evidence="1" id="KW-0472">Membrane</keyword>
<feature type="transmembrane region" description="Helical" evidence="1">
    <location>
        <begin position="51"/>
        <end position="74"/>
    </location>
</feature>
<name>A0A829BSI4_STRMG</name>
<comment type="caution">
    <text evidence="2">The sequence shown here is derived from an EMBL/GenBank/DDBJ whole genome shotgun (WGS) entry which is preliminary data.</text>
</comment>
<dbReference type="RefSeq" id="WP_002283806.1">
    <property type="nucleotide sequence ID" value="NZ_AHSR01000014.1"/>
</dbReference>
<evidence type="ECO:0000256" key="1">
    <source>
        <dbReference type="SAM" id="Phobius"/>
    </source>
</evidence>
<organism evidence="2 3">
    <name type="scientific">Streptococcus mutans SM6</name>
    <dbReference type="NCBI Taxonomy" id="857119"/>
    <lineage>
        <taxon>Bacteria</taxon>
        <taxon>Bacillati</taxon>
        <taxon>Bacillota</taxon>
        <taxon>Bacilli</taxon>
        <taxon>Lactobacillales</taxon>
        <taxon>Streptococcaceae</taxon>
        <taxon>Streptococcus</taxon>
    </lineage>
</organism>
<keyword evidence="1" id="KW-0812">Transmembrane</keyword>
<dbReference type="Proteomes" id="UP000011676">
    <property type="component" value="Unassembled WGS sequence"/>
</dbReference>
<protein>
    <submittedName>
        <fullName evidence="2">Uncharacterized protein</fullName>
    </submittedName>
</protein>
<evidence type="ECO:0000313" key="2">
    <source>
        <dbReference type="EMBL" id="EMC24782.1"/>
    </source>
</evidence>